<protein>
    <submittedName>
        <fullName evidence="1">Unplaced genomic scaffold scaffold_104, whole genome shotgun sequence</fullName>
    </submittedName>
</protein>
<name>A0A0C9YRD6_9AGAM</name>
<organism evidence="1 2">
    <name type="scientific">Pisolithus microcarpus 441</name>
    <dbReference type="NCBI Taxonomy" id="765257"/>
    <lineage>
        <taxon>Eukaryota</taxon>
        <taxon>Fungi</taxon>
        <taxon>Dikarya</taxon>
        <taxon>Basidiomycota</taxon>
        <taxon>Agaricomycotina</taxon>
        <taxon>Agaricomycetes</taxon>
        <taxon>Agaricomycetidae</taxon>
        <taxon>Boletales</taxon>
        <taxon>Sclerodermatineae</taxon>
        <taxon>Pisolithaceae</taxon>
        <taxon>Pisolithus</taxon>
    </lineage>
</organism>
<dbReference type="HOGENOM" id="CLU_2590651_0_0_1"/>
<proteinExistence type="predicted"/>
<sequence>MAASHAHNEHVLRQAGSDQPLALDLDGVIHENARSYTHIELYNNSYCTVEMVNDARLCYIYDTQYVKRHVRTYNSIQNSL</sequence>
<reference evidence="2" key="2">
    <citation type="submission" date="2015-01" db="EMBL/GenBank/DDBJ databases">
        <title>Evolutionary Origins and Diversification of the Mycorrhizal Mutualists.</title>
        <authorList>
            <consortium name="DOE Joint Genome Institute"/>
            <consortium name="Mycorrhizal Genomics Consortium"/>
            <person name="Kohler A."/>
            <person name="Kuo A."/>
            <person name="Nagy L.G."/>
            <person name="Floudas D."/>
            <person name="Copeland A."/>
            <person name="Barry K.W."/>
            <person name="Cichocki N."/>
            <person name="Veneault-Fourrey C."/>
            <person name="LaButti K."/>
            <person name="Lindquist E.A."/>
            <person name="Lipzen A."/>
            <person name="Lundell T."/>
            <person name="Morin E."/>
            <person name="Murat C."/>
            <person name="Riley R."/>
            <person name="Ohm R."/>
            <person name="Sun H."/>
            <person name="Tunlid A."/>
            <person name="Henrissat B."/>
            <person name="Grigoriev I.V."/>
            <person name="Hibbett D.S."/>
            <person name="Martin F."/>
        </authorList>
    </citation>
    <scope>NUCLEOTIDE SEQUENCE [LARGE SCALE GENOMIC DNA]</scope>
    <source>
        <strain evidence="2">441</strain>
    </source>
</reference>
<accession>A0A0C9YRD6</accession>
<dbReference type="Proteomes" id="UP000054018">
    <property type="component" value="Unassembled WGS sequence"/>
</dbReference>
<keyword evidence="2" id="KW-1185">Reference proteome</keyword>
<dbReference type="AlphaFoldDB" id="A0A0C9YRD6"/>
<evidence type="ECO:0000313" key="2">
    <source>
        <dbReference type="Proteomes" id="UP000054018"/>
    </source>
</evidence>
<gene>
    <name evidence="1" type="ORF">PISMIDRAFT_683415</name>
</gene>
<dbReference type="EMBL" id="KN833788">
    <property type="protein sequence ID" value="KIK19216.1"/>
    <property type="molecule type" value="Genomic_DNA"/>
</dbReference>
<evidence type="ECO:0000313" key="1">
    <source>
        <dbReference type="EMBL" id="KIK19216.1"/>
    </source>
</evidence>
<reference evidence="1 2" key="1">
    <citation type="submission" date="2014-04" db="EMBL/GenBank/DDBJ databases">
        <authorList>
            <consortium name="DOE Joint Genome Institute"/>
            <person name="Kuo A."/>
            <person name="Kohler A."/>
            <person name="Costa M.D."/>
            <person name="Nagy L.G."/>
            <person name="Floudas D."/>
            <person name="Copeland A."/>
            <person name="Barry K.W."/>
            <person name="Cichocki N."/>
            <person name="Veneault-Fourrey C."/>
            <person name="LaButti K."/>
            <person name="Lindquist E.A."/>
            <person name="Lipzen A."/>
            <person name="Lundell T."/>
            <person name="Morin E."/>
            <person name="Murat C."/>
            <person name="Sun H."/>
            <person name="Tunlid A."/>
            <person name="Henrissat B."/>
            <person name="Grigoriev I.V."/>
            <person name="Hibbett D.S."/>
            <person name="Martin F."/>
            <person name="Nordberg H.P."/>
            <person name="Cantor M.N."/>
            <person name="Hua S.X."/>
        </authorList>
    </citation>
    <scope>NUCLEOTIDE SEQUENCE [LARGE SCALE GENOMIC DNA]</scope>
    <source>
        <strain evidence="1 2">441</strain>
    </source>
</reference>